<reference evidence="4" key="1">
    <citation type="submission" date="2016-11" db="UniProtKB">
        <authorList>
            <consortium name="WormBaseParasite"/>
        </authorList>
    </citation>
    <scope>IDENTIFICATION</scope>
</reference>
<evidence type="ECO:0000256" key="2">
    <source>
        <dbReference type="SAM" id="SignalP"/>
    </source>
</evidence>
<dbReference type="WBParaSite" id="Hba_21008">
    <property type="protein sequence ID" value="Hba_21008"/>
    <property type="gene ID" value="Hba_21008"/>
</dbReference>
<feature type="chain" id="PRO_5009311501" evidence="2">
    <location>
        <begin position="18"/>
        <end position="207"/>
    </location>
</feature>
<dbReference type="AlphaFoldDB" id="A0A1I7XU40"/>
<sequence>MLVVSLILAFVLSLVSAQWEIIPQRYDGMSGYLPRSSHILPQNYQSLDSILFASNKHTFYQCRCSLGFYNNPASQYQEQMINTHLSSLPGFSADLGPQFAQFGTQGLSNQFSPIMRSDIQSNIGYSNIDSLMGQRVSPQIGSMGIMNPIAQAGSSPLNPQLMPFGQFQTDSNQRMMSRESPTLSQAKPTRIIPPFMSGSTQEEQDKA</sequence>
<proteinExistence type="predicted"/>
<dbReference type="Proteomes" id="UP000095283">
    <property type="component" value="Unplaced"/>
</dbReference>
<name>A0A1I7XU40_HETBA</name>
<evidence type="ECO:0000256" key="1">
    <source>
        <dbReference type="SAM" id="MobiDB-lite"/>
    </source>
</evidence>
<keyword evidence="2" id="KW-0732">Signal</keyword>
<accession>A0A1I7XU40</accession>
<keyword evidence="3" id="KW-1185">Reference proteome</keyword>
<feature type="signal peptide" evidence="2">
    <location>
        <begin position="1"/>
        <end position="17"/>
    </location>
</feature>
<protein>
    <submittedName>
        <fullName evidence="4">Uncharacterized protein</fullName>
    </submittedName>
</protein>
<organism evidence="3 4">
    <name type="scientific">Heterorhabditis bacteriophora</name>
    <name type="common">Entomopathogenic nematode worm</name>
    <dbReference type="NCBI Taxonomy" id="37862"/>
    <lineage>
        <taxon>Eukaryota</taxon>
        <taxon>Metazoa</taxon>
        <taxon>Ecdysozoa</taxon>
        <taxon>Nematoda</taxon>
        <taxon>Chromadorea</taxon>
        <taxon>Rhabditida</taxon>
        <taxon>Rhabditina</taxon>
        <taxon>Rhabditomorpha</taxon>
        <taxon>Strongyloidea</taxon>
        <taxon>Heterorhabditidae</taxon>
        <taxon>Heterorhabditis</taxon>
    </lineage>
</organism>
<feature type="region of interest" description="Disordered" evidence="1">
    <location>
        <begin position="179"/>
        <end position="207"/>
    </location>
</feature>
<evidence type="ECO:0000313" key="4">
    <source>
        <dbReference type="WBParaSite" id="Hba_21008"/>
    </source>
</evidence>
<evidence type="ECO:0000313" key="3">
    <source>
        <dbReference type="Proteomes" id="UP000095283"/>
    </source>
</evidence>